<reference evidence="13" key="1">
    <citation type="submission" date="2022-12" db="EMBL/GenBank/DDBJ databases">
        <title>Genome assemblies of Blomia tropicalis.</title>
        <authorList>
            <person name="Cui Y."/>
        </authorList>
    </citation>
    <scope>NUCLEOTIDE SEQUENCE</scope>
    <source>
        <tissue evidence="13">Adult mites</tissue>
    </source>
</reference>
<feature type="region of interest" description="Disordered" evidence="10">
    <location>
        <begin position="218"/>
        <end position="238"/>
    </location>
</feature>
<keyword evidence="8" id="KW-1015">Disulfide bond</keyword>
<evidence type="ECO:0000256" key="7">
    <source>
        <dbReference type="ARBA" id="ARBA00023136"/>
    </source>
</evidence>
<organism evidence="13 14">
    <name type="scientific">Blomia tropicalis</name>
    <name type="common">Mite</name>
    <dbReference type="NCBI Taxonomy" id="40697"/>
    <lineage>
        <taxon>Eukaryota</taxon>
        <taxon>Metazoa</taxon>
        <taxon>Ecdysozoa</taxon>
        <taxon>Arthropoda</taxon>
        <taxon>Chelicerata</taxon>
        <taxon>Arachnida</taxon>
        <taxon>Acari</taxon>
        <taxon>Acariformes</taxon>
        <taxon>Sarcoptiformes</taxon>
        <taxon>Astigmata</taxon>
        <taxon>Glycyphagoidea</taxon>
        <taxon>Echimyopodidae</taxon>
        <taxon>Blomia</taxon>
    </lineage>
</organism>
<dbReference type="Pfam" id="PF00041">
    <property type="entry name" value="fn3"/>
    <property type="match status" value="1"/>
</dbReference>
<dbReference type="InterPro" id="IPR003599">
    <property type="entry name" value="Ig_sub"/>
</dbReference>
<dbReference type="CDD" id="cd20956">
    <property type="entry name" value="IgI_4_Dscam"/>
    <property type="match status" value="1"/>
</dbReference>
<dbReference type="PANTHER" id="PTHR13817:SF102">
    <property type="entry name" value="DOWN SYNDROME CELL ADHESION MOLECULE-LIKE PROTEIN DSCAM2"/>
    <property type="match status" value="1"/>
</dbReference>
<feature type="domain" description="Ig-like" evidence="11">
    <location>
        <begin position="179"/>
        <end position="322"/>
    </location>
</feature>
<feature type="domain" description="Ig-like" evidence="11">
    <location>
        <begin position="714"/>
        <end position="830"/>
    </location>
</feature>
<dbReference type="FunFam" id="2.60.40.10:FF:000333">
    <property type="entry name" value="Down syndrome cell adhesion molecule"/>
    <property type="match status" value="1"/>
</dbReference>
<dbReference type="Pfam" id="PF13927">
    <property type="entry name" value="Ig_3"/>
    <property type="match status" value="3"/>
</dbReference>
<evidence type="ECO:0008006" key="15">
    <source>
        <dbReference type="Google" id="ProtNLM"/>
    </source>
</evidence>
<evidence type="ECO:0000256" key="6">
    <source>
        <dbReference type="ARBA" id="ARBA00022989"/>
    </source>
</evidence>
<dbReference type="InterPro" id="IPR036116">
    <property type="entry name" value="FN3_sf"/>
</dbReference>
<dbReference type="InterPro" id="IPR003961">
    <property type="entry name" value="FN3_dom"/>
</dbReference>
<dbReference type="GO" id="GO:0045202">
    <property type="term" value="C:synapse"/>
    <property type="evidence" value="ECO:0007669"/>
    <property type="project" value="TreeGrafter"/>
</dbReference>
<keyword evidence="9" id="KW-0393">Immunoglobulin domain</keyword>
<dbReference type="InterPro" id="IPR003598">
    <property type="entry name" value="Ig_sub2"/>
</dbReference>
<dbReference type="EMBL" id="JAPWDV010000002">
    <property type="protein sequence ID" value="KAJ6220760.1"/>
    <property type="molecule type" value="Genomic_DNA"/>
</dbReference>
<feature type="region of interest" description="Disordered" evidence="10">
    <location>
        <begin position="111"/>
        <end position="139"/>
    </location>
</feature>
<evidence type="ECO:0000256" key="3">
    <source>
        <dbReference type="ARBA" id="ARBA00022729"/>
    </source>
</evidence>
<dbReference type="CDD" id="cd00063">
    <property type="entry name" value="FN3"/>
    <property type="match status" value="3"/>
</dbReference>
<feature type="domain" description="Ig-like" evidence="11">
    <location>
        <begin position="615"/>
        <end position="705"/>
    </location>
</feature>
<sequence length="1251" mass="137078">MAVLYHFRQVCNGRESLWQSATTTTTVLKCVKQPYEVQVYDDFAIKGNTGILRCHIPSFVREHVRVTNWLTGDDVQIHSNLLKGGRYSVLPNGELHVHRISDEIIVDGSSSSMQKLSQSSSTSNESGGNSNSNNNNNNHQQRNKLMFRCQTKHILSGQTKLSGNYGRLIVTEPQSRMPPKIIANLRHIVAQSGETVELPCSTQAHPWPMFTWYRASTETTNTGSSSSSSTEGATMSSNKRMSRLLVPTFRIGDSDSSNDDSIQSSSSSTSTESLATSYRISKAGRIVQVDSSLFIRDLTHHDSGIYVCVANNSAGQDRFEIELLVRAPLSVTINPSHILATDGENIAFNCTVNGGAPISRIQWRRNARPLGSSPSLSVAGNRVHLYENDRRLLIQQQCIVSNEFESVQASAELALADDPPAFFYVFSVVEPVKPGTSLSIKCSATGVPLPQIVWTLDGSPLADHGRIRVGDYVSSDGVVNSFVNITSVRTEDGGIYSCTASNDVHSISHSGRINVFGPAFVRPMKNITAISGHNIHLHCPAAGYPLESIVWFKRSSESPSRLPQNHRQKSLLNGTLLIEKVDRSSDEDAYRCVVTGTGGASKASAELFMRVLVAPVISPFNPPPNLREGMRVMLTCSVVEGDSPILIQFLKDGEPIHESASQPSRIKLDVANEFSATLFIGSVNADDSGNYTCIASNMAAVSTYSIVMKVNVPPKWKIAPVDMEAIEGQNVVIDCSASGEPRIWWERAYDKPSDHRSLSSSLSGTTIPISAHQSGAHQPTHYFRTLVSNSHMHTLENGSLMIRDVAEEDSGVYLCQANNGVGSGLSKVITVKVHVPAHFKSKFSAQTVQKGDSIEFNCDAYGEPPMTIKLAKDRMQMDIDTGTNGGSHSSLNDQTLRIDSRYRVVRKPSDDGYSLIVRIMSVDRRDSSLFTCLASNAYGKDEYNFQLIVQEPPGKPENVHILESESRSAVVGWSAPYSGNSPLLAYHIEYRQAVATNGDSSWTDVSPIVSVGGSKHLDLSASPGTTIRETIAGTENSFALRSLKPMTIYELRIQAENKLGLGSFTSILKLVTKEEAPSGPPLNIHVYPMTARTLQITFQPPKSEHQNGQLLGYYVGYKALDLDEHFMFKKVMENNGQTNASGNDKLSTASVNKEVRITDLQMIGETLVNDPPRAPLLNSVNVDYDSVELSWTIETSDNQPNPSSLSKSDAPEITGYFVYAKSPFSEWEERQVDSSQNSYTFTQLLCGTQYQ</sequence>
<feature type="domain" description="Ig-like" evidence="11">
    <location>
        <begin position="836"/>
        <end position="946"/>
    </location>
</feature>
<name>A0A9Q0MBQ8_BLOTA</name>
<feature type="domain" description="Fibronectin type-III" evidence="12">
    <location>
        <begin position="1171"/>
        <end position="1251"/>
    </location>
</feature>
<evidence type="ECO:0000256" key="4">
    <source>
        <dbReference type="ARBA" id="ARBA00022737"/>
    </source>
</evidence>
<evidence type="ECO:0000259" key="11">
    <source>
        <dbReference type="PROSITE" id="PS50835"/>
    </source>
</evidence>
<feature type="region of interest" description="Disordered" evidence="10">
    <location>
        <begin position="250"/>
        <end position="269"/>
    </location>
</feature>
<keyword evidence="5" id="KW-0130">Cell adhesion</keyword>
<feature type="domain" description="Fibronectin type-III" evidence="12">
    <location>
        <begin position="955"/>
        <end position="1075"/>
    </location>
</feature>
<keyword evidence="7" id="KW-0472">Membrane</keyword>
<evidence type="ECO:0000256" key="8">
    <source>
        <dbReference type="ARBA" id="ARBA00023157"/>
    </source>
</evidence>
<evidence type="ECO:0000256" key="10">
    <source>
        <dbReference type="SAM" id="MobiDB-lite"/>
    </source>
</evidence>
<dbReference type="InterPro" id="IPR007110">
    <property type="entry name" value="Ig-like_dom"/>
</dbReference>
<dbReference type="Proteomes" id="UP001142055">
    <property type="component" value="Chromosome 2"/>
</dbReference>
<evidence type="ECO:0000256" key="2">
    <source>
        <dbReference type="ARBA" id="ARBA00022692"/>
    </source>
</evidence>
<dbReference type="Gene3D" id="2.60.40.10">
    <property type="entry name" value="Immunoglobulins"/>
    <property type="match status" value="11"/>
</dbReference>
<comment type="caution">
    <text evidence="13">The sequence shown here is derived from an EMBL/GenBank/DDBJ whole genome shotgun (WGS) entry which is preliminary data.</text>
</comment>
<comment type="subcellular location">
    <subcellularLocation>
        <location evidence="1">Membrane</location>
        <topology evidence="1">Single-pass membrane protein</topology>
    </subcellularLocation>
</comment>
<dbReference type="PROSITE" id="PS50835">
    <property type="entry name" value="IG_LIKE"/>
    <property type="match status" value="7"/>
</dbReference>
<dbReference type="PANTHER" id="PTHR13817">
    <property type="entry name" value="TITIN"/>
    <property type="match status" value="1"/>
</dbReference>
<evidence type="ECO:0000256" key="9">
    <source>
        <dbReference type="ARBA" id="ARBA00023319"/>
    </source>
</evidence>
<keyword evidence="3" id="KW-0732">Signal</keyword>
<feature type="domain" description="Ig-like" evidence="11">
    <location>
        <begin position="518"/>
        <end position="608"/>
    </location>
</feature>
<dbReference type="SMART" id="SM00409">
    <property type="entry name" value="IG"/>
    <property type="match status" value="6"/>
</dbReference>
<feature type="non-terminal residue" evidence="13">
    <location>
        <position position="1251"/>
    </location>
</feature>
<feature type="domain" description="Ig-like" evidence="11">
    <location>
        <begin position="328"/>
        <end position="414"/>
    </location>
</feature>
<dbReference type="FunFam" id="2.60.40.10:FF:000017">
    <property type="entry name" value="Down syndrome cell adhesion molecule b"/>
    <property type="match status" value="1"/>
</dbReference>
<dbReference type="SMART" id="SM00060">
    <property type="entry name" value="FN3"/>
    <property type="match status" value="2"/>
</dbReference>
<dbReference type="GO" id="GO:0009653">
    <property type="term" value="P:anatomical structure morphogenesis"/>
    <property type="evidence" value="ECO:0007669"/>
    <property type="project" value="UniProtKB-ARBA"/>
</dbReference>
<evidence type="ECO:0000313" key="14">
    <source>
        <dbReference type="Proteomes" id="UP001142055"/>
    </source>
</evidence>
<dbReference type="InterPro" id="IPR050964">
    <property type="entry name" value="Striated_Muscle_Regulatory"/>
</dbReference>
<dbReference type="GO" id="GO:0007156">
    <property type="term" value="P:homophilic cell adhesion via plasma membrane adhesion molecules"/>
    <property type="evidence" value="ECO:0007669"/>
    <property type="project" value="TreeGrafter"/>
</dbReference>
<protein>
    <recommendedName>
        <fullName evidence="15">Down syndrome cell adhesion molecule-like protein Dscam2</fullName>
    </recommendedName>
</protein>
<evidence type="ECO:0000256" key="1">
    <source>
        <dbReference type="ARBA" id="ARBA00004167"/>
    </source>
</evidence>
<accession>A0A9Q0MBQ8</accession>
<evidence type="ECO:0000259" key="12">
    <source>
        <dbReference type="PROSITE" id="PS50853"/>
    </source>
</evidence>
<dbReference type="InterPro" id="IPR013783">
    <property type="entry name" value="Ig-like_fold"/>
</dbReference>
<dbReference type="Pfam" id="PF07679">
    <property type="entry name" value="I-set"/>
    <property type="match status" value="3"/>
</dbReference>
<keyword evidence="4" id="KW-0677">Repeat</keyword>
<keyword evidence="6" id="KW-1133">Transmembrane helix</keyword>
<proteinExistence type="predicted"/>
<gene>
    <name evidence="13" type="ORF">RDWZM_006572</name>
</gene>
<dbReference type="AlphaFoldDB" id="A0A9Q0MBQ8"/>
<evidence type="ECO:0000256" key="5">
    <source>
        <dbReference type="ARBA" id="ARBA00022889"/>
    </source>
</evidence>
<dbReference type="InterPro" id="IPR036179">
    <property type="entry name" value="Ig-like_dom_sf"/>
</dbReference>
<evidence type="ECO:0000313" key="13">
    <source>
        <dbReference type="EMBL" id="KAJ6220760.1"/>
    </source>
</evidence>
<dbReference type="OMA" id="RIWWERA"/>
<dbReference type="GO" id="GO:0030154">
    <property type="term" value="P:cell differentiation"/>
    <property type="evidence" value="ECO:0007669"/>
    <property type="project" value="UniProtKB-ARBA"/>
</dbReference>
<dbReference type="InterPro" id="IPR013098">
    <property type="entry name" value="Ig_I-set"/>
</dbReference>
<dbReference type="SUPFAM" id="SSF49265">
    <property type="entry name" value="Fibronectin type III"/>
    <property type="match status" value="2"/>
</dbReference>
<dbReference type="PROSITE" id="PS50853">
    <property type="entry name" value="FN3"/>
    <property type="match status" value="2"/>
</dbReference>
<keyword evidence="2" id="KW-0812">Transmembrane</keyword>
<dbReference type="SUPFAM" id="SSF48726">
    <property type="entry name" value="Immunoglobulin"/>
    <property type="match status" value="7"/>
</dbReference>
<dbReference type="GO" id="GO:0016020">
    <property type="term" value="C:membrane"/>
    <property type="evidence" value="ECO:0007669"/>
    <property type="project" value="UniProtKB-SubCell"/>
</dbReference>
<feature type="compositionally biased region" description="Low complexity" evidence="10">
    <location>
        <begin position="259"/>
        <end position="269"/>
    </location>
</feature>
<feature type="domain" description="Ig-like" evidence="11">
    <location>
        <begin position="420"/>
        <end position="514"/>
    </location>
</feature>
<dbReference type="GO" id="GO:0007416">
    <property type="term" value="P:synapse assembly"/>
    <property type="evidence" value="ECO:0007669"/>
    <property type="project" value="TreeGrafter"/>
</dbReference>
<keyword evidence="14" id="KW-1185">Reference proteome</keyword>
<dbReference type="SMART" id="SM00408">
    <property type="entry name" value="IGc2"/>
    <property type="match status" value="7"/>
</dbReference>